<gene>
    <name evidence="1" type="ORF">FXF47_08990</name>
</gene>
<dbReference type="CDD" id="cd10152">
    <property type="entry name" value="SaCsoR-like_DUF156"/>
    <property type="match status" value="1"/>
</dbReference>
<dbReference type="Proteomes" id="UP000324143">
    <property type="component" value="Unassembled WGS sequence"/>
</dbReference>
<dbReference type="Gene3D" id="1.20.58.1000">
    <property type="entry name" value="Metal-sensitive repressor, helix protomer"/>
    <property type="match status" value="1"/>
</dbReference>
<organism evidence="1 2">
    <name type="scientific">Candidatus Mcinerneyibacterium aminivorans</name>
    <dbReference type="NCBI Taxonomy" id="2703815"/>
    <lineage>
        <taxon>Bacteria</taxon>
        <taxon>Candidatus Macinerneyibacteriota</taxon>
        <taxon>Candidatus Mcinerneyibacteria</taxon>
        <taxon>Candidatus Mcinerneyibacteriales</taxon>
        <taxon>Candidatus Mcinerneyibacteriaceae</taxon>
        <taxon>Candidatus Mcinerneyibacterium</taxon>
    </lineage>
</organism>
<dbReference type="PANTHER" id="PTHR33677:SF3">
    <property type="entry name" value="COPPER-SENSING TRANSCRIPTIONAL REPRESSOR RICR"/>
    <property type="match status" value="1"/>
</dbReference>
<dbReference type="EMBL" id="VSIX01000131">
    <property type="protein sequence ID" value="TYB30482.1"/>
    <property type="molecule type" value="Genomic_DNA"/>
</dbReference>
<accession>A0A5D0MDQ8</accession>
<dbReference type="InterPro" id="IPR038390">
    <property type="entry name" value="Metal_Tscrpt_repr_sf"/>
</dbReference>
<dbReference type="PANTHER" id="PTHR33677">
    <property type="entry name" value="TRANSCRIPTIONAL REPRESSOR FRMR-RELATED"/>
    <property type="match status" value="1"/>
</dbReference>
<dbReference type="AlphaFoldDB" id="A0A5D0MDQ8"/>
<dbReference type="Pfam" id="PF02583">
    <property type="entry name" value="Trns_repr_metal"/>
    <property type="match status" value="1"/>
</dbReference>
<sequence length="98" mass="11400">MSNKKCEHKQHHSDELKKNMINRLKRIEGQIRGISNMIGNDIYCDDILNQIASVESALNGVKKILLKAHMDNCVTDRIKEGDEEIKEEFLNTIYRIMK</sequence>
<protein>
    <submittedName>
        <fullName evidence="1">Metal-sensing transcriptional repressor</fullName>
    </submittedName>
</protein>
<evidence type="ECO:0000313" key="1">
    <source>
        <dbReference type="EMBL" id="TYB30482.1"/>
    </source>
</evidence>
<proteinExistence type="predicted"/>
<dbReference type="GO" id="GO:0045892">
    <property type="term" value="P:negative regulation of DNA-templated transcription"/>
    <property type="evidence" value="ECO:0007669"/>
    <property type="project" value="UniProtKB-ARBA"/>
</dbReference>
<comment type="caution">
    <text evidence="1">The sequence shown here is derived from an EMBL/GenBank/DDBJ whole genome shotgun (WGS) entry which is preliminary data.</text>
</comment>
<evidence type="ECO:0000313" key="2">
    <source>
        <dbReference type="Proteomes" id="UP000324143"/>
    </source>
</evidence>
<reference evidence="1" key="1">
    <citation type="submission" date="2019-08" db="EMBL/GenBank/DDBJ databases">
        <title>Genomic characterization of a novel candidate phylum (ARYD3) from a high temperature, high salinity tertiary oil reservoir in north central Oklahoma, USA.</title>
        <authorList>
            <person name="Youssef N.H."/>
            <person name="Yadav A."/>
            <person name="Elshahed M.S."/>
        </authorList>
    </citation>
    <scope>NUCLEOTIDE SEQUENCE [LARGE SCALE GENOMIC DNA]</scope>
    <source>
        <strain evidence="1">ARYD3</strain>
    </source>
</reference>
<dbReference type="InterPro" id="IPR003735">
    <property type="entry name" value="Metal_Tscrpt_repr"/>
</dbReference>
<name>A0A5D0MDQ8_9BACT</name>
<keyword evidence="2" id="KW-1185">Reference proteome</keyword>
<dbReference type="GO" id="GO:0046872">
    <property type="term" value="F:metal ion binding"/>
    <property type="evidence" value="ECO:0007669"/>
    <property type="project" value="InterPro"/>
</dbReference>
<dbReference type="GO" id="GO:0003677">
    <property type="term" value="F:DNA binding"/>
    <property type="evidence" value="ECO:0007669"/>
    <property type="project" value="InterPro"/>
</dbReference>